<keyword evidence="8" id="KW-0119">Carbohydrate metabolism</keyword>
<feature type="domain" description="LysM" evidence="15">
    <location>
        <begin position="354"/>
        <end position="402"/>
    </location>
</feature>
<dbReference type="HOGENOM" id="CLU_001482_1_0_1"/>
<keyword evidence="7" id="KW-0843">Virulence</keyword>
<evidence type="ECO:0000256" key="9">
    <source>
        <dbReference type="ARBA" id="ARBA00023295"/>
    </source>
</evidence>
<dbReference type="PROSITE" id="PS01095">
    <property type="entry name" value="GH18_1"/>
    <property type="match status" value="1"/>
</dbReference>
<evidence type="ECO:0000256" key="12">
    <source>
        <dbReference type="RuleBase" id="RU000489"/>
    </source>
</evidence>
<dbReference type="InterPro" id="IPR036779">
    <property type="entry name" value="LysM_dom_sf"/>
</dbReference>
<gene>
    <name evidence="17" type="ORF">MCYG_04644</name>
</gene>
<dbReference type="Gene3D" id="3.10.350.10">
    <property type="entry name" value="LysM domain"/>
    <property type="match status" value="2"/>
</dbReference>
<keyword evidence="5 12" id="KW-0378">Hydrolase</keyword>
<dbReference type="CDD" id="cd00035">
    <property type="entry name" value="ChtBD1"/>
    <property type="match status" value="1"/>
</dbReference>
<dbReference type="Pfam" id="PF00704">
    <property type="entry name" value="Glyco_hydro_18"/>
    <property type="match status" value="1"/>
</dbReference>
<dbReference type="CDD" id="cd02878">
    <property type="entry name" value="GH18_zymocin_alpha"/>
    <property type="match status" value="1"/>
</dbReference>
<keyword evidence="10" id="KW-0624">Polysaccharide degradation</keyword>
<dbReference type="GO" id="GO:0006032">
    <property type="term" value="P:chitin catabolic process"/>
    <property type="evidence" value="ECO:0007669"/>
    <property type="project" value="UniProtKB-KW"/>
</dbReference>
<dbReference type="STRING" id="554155.C5FNX2"/>
<dbReference type="Proteomes" id="UP000002035">
    <property type="component" value="Unassembled WGS sequence"/>
</dbReference>
<dbReference type="InterPro" id="IPR029070">
    <property type="entry name" value="Chitinase_insertion_sf"/>
</dbReference>
<dbReference type="GeneID" id="9230022"/>
<keyword evidence="6" id="KW-0146">Chitin degradation</keyword>
<evidence type="ECO:0000259" key="16">
    <source>
        <dbReference type="PROSITE" id="PS51910"/>
    </source>
</evidence>
<dbReference type="SMART" id="SM00636">
    <property type="entry name" value="Glyco_18"/>
    <property type="match status" value="1"/>
</dbReference>
<evidence type="ECO:0000256" key="2">
    <source>
        <dbReference type="ARBA" id="ARBA00008682"/>
    </source>
</evidence>
<proteinExistence type="inferred from homology"/>
<evidence type="ECO:0000256" key="3">
    <source>
        <dbReference type="ARBA" id="ARBA00012729"/>
    </source>
</evidence>
<evidence type="ECO:0000313" key="18">
    <source>
        <dbReference type="Proteomes" id="UP000002035"/>
    </source>
</evidence>
<evidence type="ECO:0000256" key="8">
    <source>
        <dbReference type="ARBA" id="ARBA00023277"/>
    </source>
</evidence>
<accession>C5FNX2</accession>
<name>C5FNX2_ARTOC</name>
<dbReference type="OrthoDB" id="4201610at2759"/>
<dbReference type="SUPFAM" id="SSF51445">
    <property type="entry name" value="(Trans)glycosidases"/>
    <property type="match status" value="1"/>
</dbReference>
<dbReference type="InterPro" id="IPR018392">
    <property type="entry name" value="LysM"/>
</dbReference>
<feature type="disulfide bond" evidence="11">
    <location>
        <begin position="477"/>
        <end position="481"/>
    </location>
</feature>
<dbReference type="PROSITE" id="PS51782">
    <property type="entry name" value="LYSM"/>
    <property type="match status" value="2"/>
</dbReference>
<dbReference type="Gene3D" id="3.30.60.10">
    <property type="entry name" value="Endochitinase-like"/>
    <property type="match status" value="1"/>
</dbReference>
<reference evidence="18" key="1">
    <citation type="journal article" date="2012" name="MBio">
        <title>Comparative genome analysis of Trichophyton rubrum and related dermatophytes reveals candidate genes involved in infection.</title>
        <authorList>
            <person name="Martinez D.A."/>
            <person name="Oliver B.G."/>
            <person name="Graeser Y."/>
            <person name="Goldberg J.M."/>
            <person name="Li W."/>
            <person name="Martinez-Rossi N.M."/>
            <person name="Monod M."/>
            <person name="Shelest E."/>
            <person name="Barton R.C."/>
            <person name="Birch E."/>
            <person name="Brakhage A.A."/>
            <person name="Chen Z."/>
            <person name="Gurr S.J."/>
            <person name="Heiman D."/>
            <person name="Heitman J."/>
            <person name="Kosti I."/>
            <person name="Rossi A."/>
            <person name="Saif S."/>
            <person name="Samalova M."/>
            <person name="Saunders C.W."/>
            <person name="Shea T."/>
            <person name="Summerbell R.C."/>
            <person name="Xu J."/>
            <person name="Young S."/>
            <person name="Zeng Q."/>
            <person name="Birren B.W."/>
            <person name="Cuomo C.A."/>
            <person name="White T.C."/>
        </authorList>
    </citation>
    <scope>NUCLEOTIDE SEQUENCE [LARGE SCALE GENOMIC DNA]</scope>
    <source>
        <strain evidence="18">ATCC MYA-4605 / CBS 113480</strain>
    </source>
</reference>
<evidence type="ECO:0000256" key="6">
    <source>
        <dbReference type="ARBA" id="ARBA00023024"/>
    </source>
</evidence>
<evidence type="ECO:0000256" key="10">
    <source>
        <dbReference type="ARBA" id="ARBA00023326"/>
    </source>
</evidence>
<sequence>MFGAALGALSLLLLASVVTAQGNRQSASPGYAGRDACPIRCSTSGPNPYNWSVYHNLDQLQSCQETQFYNFNLHDEVDDAHTFHRIYACTSYGPDWANLPKSTADVAEVQSVSDDAPYEIGWWSEGGRLASSGIYSLSMQLRHYLTNGYGSTNKTVLLFGYSGQAAIGLYIGKGLQNEGVSSFALKALEDSVLQQEIKTSSMAMQLCQPGYDADHIFGFMATSNGSFTPVQNALKTWAKADCLSFTESKNITGPAHFTIPLVPTTNSTVRGSNATVSAKSARLSARADCRTIQVQAGDSCGSLAKKCGIADVDIIKYNSATNFCSTLKPLQHICCSSGTLPDFTPKPNPDGSCYAHTFVAGDSCSSVAAANGLTNDDLEKFNKNTWAWNGCSNVWAGTIACISTGRPPFPAPMANAVCGPQVPGTLAPTDDSDIAGLNPCPLNACCNVWGQCGITKEFCVNTGTGAPGTAKPGTNGCISNCGVSIIRGNAPETFIKLGYFEGYSFSSRDCLYQEALQIDASQYTHLHFAFGSITPDYEINVGDTMTSYEFNNFKLIRGPKRILSFGGWDFSNSPETYTILRQGVTRANRLKLATNIANFIKEHDLDGVDIDWEYPSAPDIPGIPPGSKDEGANYLAFLVVLKNLLQGKSVSIAAPASYWYLKGFPINQIGKIVDYIVYMTYDLHGQWDAQSTFAQPGCPSGMCLRSHVNLTETISALSMITKAGVPSNKVVVGVTSYGRSFAMAEAGCHTPECLYTGGPQSSNAAKGVCTRTAGYIANAEIDEILKDPGRINEHYVDGASNSNILVYDNTQWVGYMSAEIRESRTAIYKSFNMGGTTNWAIDLESYNDPPADLGSWDNFLQKLRLGEDPYRSDNRAGNWTELTCSDPGAVDRRYLTPSQRWGMLDCPHAWQDAIDIWKMYDRPRARDDTAFLRSISDTFNGPEKADCGVLGGTNCKTSLVCDAFRGKGTGAAAFLIWNSLVEVHNVGFHRVSPPYISAIQLTDAKSPMQMYSEIDTALQRATNILVNPALDDFENKFAPVPPPPDNKWLLVLIDLITLGTAGIGGFIFNSPKPAGYDNVKDTTLLLIGQSTTLAKDLFADPKVGSWTGAKQDEFSNYLGETIYAWGNITSVTLEDLFDGSDKSIAMLTGIISDGKLIDGKVDGDFKRHESGPKYDAAIARTIFGFAIPAIWTAAGTFPFVIDSGYPCGTIDPLDTYLSVETMHATASCVDDKLYYLASPNGEAQTCTITGVGQQECHNSKFSAPPGIEFLNHGNSYKGVTLDDLIKGSVNTYKQNGGRNGGKVADPDDAGTRDNLISQDITTPGFIRMPVCSPDTAFRTWLGFNGEGNTRLENYPCSPQSTGDCADSTFEDQTNVGSPLVSDCLIIIKNIEGTNGQWTTPVVGKNQRRIADFGTCRFGVEATKVNGNVGFYVSAQDVVDIIKAVIQQFAKDGRVAAKGDMSCRGNSHNQNVKWGIY</sequence>
<dbReference type="SUPFAM" id="SSF57016">
    <property type="entry name" value="Plant lectins/antimicrobial peptides"/>
    <property type="match status" value="1"/>
</dbReference>
<keyword evidence="11" id="KW-1015">Disulfide bond</keyword>
<feature type="chain" id="PRO_5002949575" description="chitinase" evidence="13">
    <location>
        <begin position="21"/>
        <end position="1476"/>
    </location>
</feature>
<dbReference type="PROSITE" id="PS51910">
    <property type="entry name" value="GH18_2"/>
    <property type="match status" value="1"/>
</dbReference>
<dbReference type="VEuPathDB" id="FungiDB:MCYG_04644"/>
<dbReference type="Pfam" id="PF01476">
    <property type="entry name" value="LysM"/>
    <property type="match status" value="2"/>
</dbReference>
<keyword evidence="18" id="KW-1185">Reference proteome</keyword>
<dbReference type="InterPro" id="IPR017853">
    <property type="entry name" value="GH"/>
</dbReference>
<evidence type="ECO:0000256" key="7">
    <source>
        <dbReference type="ARBA" id="ARBA00023026"/>
    </source>
</evidence>
<dbReference type="Gene3D" id="3.10.50.10">
    <property type="match status" value="1"/>
</dbReference>
<feature type="domain" description="GH18" evidence="16">
    <location>
        <begin position="494"/>
        <end position="859"/>
    </location>
</feature>
<dbReference type="InterPro" id="IPR029226">
    <property type="entry name" value="Ecp2-like"/>
</dbReference>
<evidence type="ECO:0000259" key="15">
    <source>
        <dbReference type="PROSITE" id="PS51782"/>
    </source>
</evidence>
<dbReference type="SMART" id="SM00257">
    <property type="entry name" value="LysM"/>
    <property type="match status" value="2"/>
</dbReference>
<evidence type="ECO:0000256" key="11">
    <source>
        <dbReference type="PROSITE-ProRule" id="PRU00261"/>
    </source>
</evidence>
<dbReference type="RefSeq" id="XP_002846907.1">
    <property type="nucleotide sequence ID" value="XM_002846861.1"/>
</dbReference>
<feature type="domain" description="Chitin-binding type-1" evidence="14">
    <location>
        <begin position="415"/>
        <end position="483"/>
    </location>
</feature>
<dbReference type="PANTHER" id="PTHR47700:SF1">
    <property type="entry name" value="CHITINASE"/>
    <property type="match status" value="1"/>
</dbReference>
<feature type="domain" description="LysM" evidence="15">
    <location>
        <begin position="290"/>
        <end position="335"/>
    </location>
</feature>
<evidence type="ECO:0000256" key="5">
    <source>
        <dbReference type="ARBA" id="ARBA00022801"/>
    </source>
</evidence>
<feature type="disulfide bond" evidence="11">
    <location>
        <begin position="440"/>
        <end position="452"/>
    </location>
</feature>
<dbReference type="SMR" id="C5FNX2"/>
<dbReference type="OMA" id="AMQLCGP"/>
<organism evidence="17 18">
    <name type="scientific">Arthroderma otae (strain ATCC MYA-4605 / CBS 113480)</name>
    <name type="common">Microsporum canis</name>
    <dbReference type="NCBI Taxonomy" id="554155"/>
    <lineage>
        <taxon>Eukaryota</taxon>
        <taxon>Fungi</taxon>
        <taxon>Dikarya</taxon>
        <taxon>Ascomycota</taxon>
        <taxon>Pezizomycotina</taxon>
        <taxon>Eurotiomycetes</taxon>
        <taxon>Eurotiomycetidae</taxon>
        <taxon>Onygenales</taxon>
        <taxon>Arthrodermataceae</taxon>
        <taxon>Microsporum</taxon>
    </lineage>
</organism>
<protein>
    <recommendedName>
        <fullName evidence="3">chitinase</fullName>
        <ecNumber evidence="3">3.2.1.14</ecNumber>
    </recommendedName>
</protein>
<dbReference type="eggNOG" id="KOG2806">
    <property type="taxonomic scope" value="Eukaryota"/>
</dbReference>
<comment type="catalytic activity">
    <reaction evidence="1">
        <text>Random endo-hydrolysis of N-acetyl-beta-D-glucosaminide (1-&gt;4)-beta-linkages in chitin and chitodextrins.</text>
        <dbReference type="EC" id="3.2.1.14"/>
    </reaction>
</comment>
<dbReference type="SUPFAM" id="SSF54556">
    <property type="entry name" value="Chitinase insertion domain"/>
    <property type="match status" value="1"/>
</dbReference>
<dbReference type="InterPro" id="IPR001579">
    <property type="entry name" value="Glyco_hydro_18_chit_AS"/>
</dbReference>
<evidence type="ECO:0000256" key="13">
    <source>
        <dbReference type="SAM" id="SignalP"/>
    </source>
</evidence>
<evidence type="ECO:0000313" key="17">
    <source>
        <dbReference type="EMBL" id="EEQ31825.1"/>
    </source>
</evidence>
<dbReference type="PANTHER" id="PTHR47700">
    <property type="entry name" value="V CHITINASE, PUTATIVE (AFU_ORTHOLOGUE AFUA_6G13720)-RELATED"/>
    <property type="match status" value="1"/>
</dbReference>
<dbReference type="InterPro" id="IPR001223">
    <property type="entry name" value="Glyco_hydro18_cat"/>
</dbReference>
<evidence type="ECO:0000259" key="14">
    <source>
        <dbReference type="PROSITE" id="PS50941"/>
    </source>
</evidence>
<dbReference type="EC" id="3.2.1.14" evidence="3"/>
<dbReference type="PROSITE" id="PS50941">
    <property type="entry name" value="CHIT_BIND_I_2"/>
    <property type="match status" value="1"/>
</dbReference>
<feature type="signal peptide" evidence="13">
    <location>
        <begin position="1"/>
        <end position="20"/>
    </location>
</feature>
<comment type="similarity">
    <text evidence="2">Belongs to the glycosyl hydrolase 18 family. Chitinase class V subfamily.</text>
</comment>
<dbReference type="InterPro" id="IPR011583">
    <property type="entry name" value="Chitinase_II/V-like_cat"/>
</dbReference>
<keyword evidence="9 12" id="KW-0326">Glycosidase</keyword>
<dbReference type="EMBL" id="DS995704">
    <property type="protein sequence ID" value="EEQ31825.1"/>
    <property type="molecule type" value="Genomic_DNA"/>
</dbReference>
<dbReference type="InterPro" id="IPR036861">
    <property type="entry name" value="Endochitinase-like_sf"/>
</dbReference>
<dbReference type="InterPro" id="IPR053214">
    <property type="entry name" value="LysM12-like"/>
</dbReference>
<dbReference type="InterPro" id="IPR001002">
    <property type="entry name" value="Chitin-bd_1"/>
</dbReference>
<dbReference type="Gene3D" id="3.20.20.80">
    <property type="entry name" value="Glycosidases"/>
    <property type="match status" value="1"/>
</dbReference>
<comment type="caution">
    <text evidence="11">Lacks conserved residue(s) required for the propagation of feature annotation.</text>
</comment>
<dbReference type="GO" id="GO:0008843">
    <property type="term" value="F:endochitinase activity"/>
    <property type="evidence" value="ECO:0007669"/>
    <property type="project" value="UniProtKB-EC"/>
</dbReference>
<evidence type="ECO:0000256" key="4">
    <source>
        <dbReference type="ARBA" id="ARBA00022669"/>
    </source>
</evidence>
<dbReference type="GO" id="GO:0008061">
    <property type="term" value="F:chitin binding"/>
    <property type="evidence" value="ECO:0007669"/>
    <property type="project" value="UniProtKB-UniRule"/>
</dbReference>
<keyword evidence="4 11" id="KW-0147">Chitin-binding</keyword>
<feature type="disulfide bond" evidence="11">
    <location>
        <begin position="445"/>
        <end position="459"/>
    </location>
</feature>
<evidence type="ECO:0000256" key="1">
    <source>
        <dbReference type="ARBA" id="ARBA00000822"/>
    </source>
</evidence>
<dbReference type="GO" id="GO:0000272">
    <property type="term" value="P:polysaccharide catabolic process"/>
    <property type="evidence" value="ECO:0007669"/>
    <property type="project" value="UniProtKB-KW"/>
</dbReference>
<keyword evidence="13" id="KW-0732">Signal</keyword>
<dbReference type="Pfam" id="PF14856">
    <property type="entry name" value="Hce2"/>
    <property type="match status" value="1"/>
</dbReference>